<dbReference type="EMBL" id="RDQH01000342">
    <property type="protein sequence ID" value="RXH70901.1"/>
    <property type="molecule type" value="Genomic_DNA"/>
</dbReference>
<reference evidence="1 2" key="1">
    <citation type="submission" date="2018-10" db="EMBL/GenBank/DDBJ databases">
        <title>A high-quality apple genome assembly.</title>
        <authorList>
            <person name="Hu J."/>
        </authorList>
    </citation>
    <scope>NUCLEOTIDE SEQUENCE [LARGE SCALE GENOMIC DNA]</scope>
    <source>
        <strain evidence="2">cv. HFTH1</strain>
        <tissue evidence="1">Young leaf</tissue>
    </source>
</reference>
<dbReference type="Proteomes" id="UP000290289">
    <property type="component" value="Chromosome 16"/>
</dbReference>
<evidence type="ECO:0000313" key="2">
    <source>
        <dbReference type="Proteomes" id="UP000290289"/>
    </source>
</evidence>
<organism evidence="1 2">
    <name type="scientific">Malus domestica</name>
    <name type="common">Apple</name>
    <name type="synonym">Pyrus malus</name>
    <dbReference type="NCBI Taxonomy" id="3750"/>
    <lineage>
        <taxon>Eukaryota</taxon>
        <taxon>Viridiplantae</taxon>
        <taxon>Streptophyta</taxon>
        <taxon>Embryophyta</taxon>
        <taxon>Tracheophyta</taxon>
        <taxon>Spermatophyta</taxon>
        <taxon>Magnoliopsida</taxon>
        <taxon>eudicotyledons</taxon>
        <taxon>Gunneridae</taxon>
        <taxon>Pentapetalae</taxon>
        <taxon>rosids</taxon>
        <taxon>fabids</taxon>
        <taxon>Rosales</taxon>
        <taxon>Rosaceae</taxon>
        <taxon>Amygdaloideae</taxon>
        <taxon>Maleae</taxon>
        <taxon>Malus</taxon>
    </lineage>
</organism>
<evidence type="ECO:0000313" key="1">
    <source>
        <dbReference type="EMBL" id="RXH70901.1"/>
    </source>
</evidence>
<keyword evidence="2" id="KW-1185">Reference proteome</keyword>
<protein>
    <submittedName>
        <fullName evidence="1">Uncharacterized protein</fullName>
    </submittedName>
</protein>
<gene>
    <name evidence="1" type="ORF">DVH24_015523</name>
</gene>
<name>A0A498HP10_MALDO</name>
<proteinExistence type="predicted"/>
<sequence>MTCRELERAFKEFKNSDDAFKLGLVYFTKAVLIEVKNYVPVNLDYLDFVEDMDRFNSFS</sequence>
<dbReference type="AlphaFoldDB" id="A0A498HP10"/>
<comment type="caution">
    <text evidence="1">The sequence shown here is derived from an EMBL/GenBank/DDBJ whole genome shotgun (WGS) entry which is preliminary data.</text>
</comment>
<accession>A0A498HP10</accession>